<dbReference type="InterPro" id="IPR038770">
    <property type="entry name" value="Na+/solute_symporter_sf"/>
</dbReference>
<evidence type="ECO:0000256" key="1">
    <source>
        <dbReference type="ARBA" id="ARBA00004651"/>
    </source>
</evidence>
<feature type="transmembrane region" description="Helical" evidence="8">
    <location>
        <begin position="246"/>
        <end position="269"/>
    </location>
</feature>
<keyword evidence="7 8" id="KW-0472">Membrane</keyword>
<dbReference type="eggNOG" id="COG0679">
    <property type="taxonomic scope" value="Bacteria"/>
</dbReference>
<feature type="transmembrane region" description="Helical" evidence="8">
    <location>
        <begin position="120"/>
        <end position="143"/>
    </location>
</feature>
<keyword evidence="6 8" id="KW-1133">Transmembrane helix</keyword>
<evidence type="ECO:0000256" key="5">
    <source>
        <dbReference type="ARBA" id="ARBA00022692"/>
    </source>
</evidence>
<dbReference type="PANTHER" id="PTHR36838:SF1">
    <property type="entry name" value="SLR1864 PROTEIN"/>
    <property type="match status" value="1"/>
</dbReference>
<gene>
    <name evidence="9" type="ORF">C772_03122</name>
</gene>
<evidence type="ECO:0000256" key="8">
    <source>
        <dbReference type="SAM" id="Phobius"/>
    </source>
</evidence>
<dbReference type="InterPro" id="IPR004776">
    <property type="entry name" value="Mem_transp_PIN-like"/>
</dbReference>
<comment type="similarity">
    <text evidence="2">Belongs to the auxin efflux carrier (TC 2.A.69) family.</text>
</comment>
<feature type="transmembrane region" description="Helical" evidence="8">
    <location>
        <begin position="54"/>
        <end position="75"/>
    </location>
</feature>
<dbReference type="GO" id="GO:0005886">
    <property type="term" value="C:plasma membrane"/>
    <property type="evidence" value="ECO:0007669"/>
    <property type="project" value="UniProtKB-SubCell"/>
</dbReference>
<feature type="transmembrane region" description="Helical" evidence="8">
    <location>
        <begin position="149"/>
        <end position="170"/>
    </location>
</feature>
<comment type="caution">
    <text evidence="9">The sequence shown here is derived from an EMBL/GenBank/DDBJ whole genome shotgun (WGS) entry which is preliminary data.</text>
</comment>
<keyword evidence="10" id="KW-1185">Reference proteome</keyword>
<feature type="transmembrane region" description="Helical" evidence="8">
    <location>
        <begin position="182"/>
        <end position="203"/>
    </location>
</feature>
<evidence type="ECO:0000313" key="9">
    <source>
        <dbReference type="EMBL" id="EMR04971.1"/>
    </source>
</evidence>
<evidence type="ECO:0000256" key="3">
    <source>
        <dbReference type="ARBA" id="ARBA00022448"/>
    </source>
</evidence>
<evidence type="ECO:0000256" key="6">
    <source>
        <dbReference type="ARBA" id="ARBA00022989"/>
    </source>
</evidence>
<dbReference type="PATRIC" id="fig|1235279.3.peg.3109"/>
<evidence type="ECO:0000256" key="4">
    <source>
        <dbReference type="ARBA" id="ARBA00022475"/>
    </source>
</evidence>
<evidence type="ECO:0000313" key="10">
    <source>
        <dbReference type="Proteomes" id="UP000011919"/>
    </source>
</evidence>
<dbReference type="Pfam" id="PF03547">
    <property type="entry name" value="Mem_trans"/>
    <property type="match status" value="2"/>
</dbReference>
<dbReference type="Gene3D" id="1.20.1530.20">
    <property type="match status" value="1"/>
</dbReference>
<dbReference type="AlphaFoldDB" id="M7NCR3"/>
<dbReference type="GO" id="GO:0055085">
    <property type="term" value="P:transmembrane transport"/>
    <property type="evidence" value="ECO:0007669"/>
    <property type="project" value="InterPro"/>
</dbReference>
<dbReference type="PANTHER" id="PTHR36838">
    <property type="entry name" value="AUXIN EFFLUX CARRIER FAMILY PROTEIN"/>
    <property type="match status" value="1"/>
</dbReference>
<keyword evidence="3" id="KW-0813">Transport</keyword>
<dbReference type="STRING" id="1235279.C772_03122"/>
<feature type="transmembrane region" description="Helical" evidence="8">
    <location>
        <begin position="307"/>
        <end position="331"/>
    </location>
</feature>
<evidence type="ECO:0000256" key="7">
    <source>
        <dbReference type="ARBA" id="ARBA00023136"/>
    </source>
</evidence>
<keyword evidence="4" id="KW-1003">Cell membrane</keyword>
<dbReference type="EMBL" id="AOFT01000026">
    <property type="protein sequence ID" value="EMR04971.1"/>
    <property type="molecule type" value="Genomic_DNA"/>
</dbReference>
<comment type="subcellular location">
    <subcellularLocation>
        <location evidence="1">Cell membrane</location>
        <topology evidence="1">Multi-pass membrane protein</topology>
    </subcellularLocation>
</comment>
<evidence type="ECO:0000256" key="2">
    <source>
        <dbReference type="ARBA" id="ARBA00010145"/>
    </source>
</evidence>
<sequence length="332" mass="37571">MKWHRCSKFYITYRMKEGGRPLSVSAFILTMVPLYLMALIGFTARKMNILSSNANPVITQLMLYMTLPALILFSLNTTFSIELLVDLTWLVAMSVFVMTLSIAVGAWLRKRAELPDGQKSVYESLIVFGNQGFIGFAVCFMLMGQQGVVYVTLFNIFYLILIWSYGIYLFTRHETTVDCRRLFLNPGILATLVGLAMLFLPFSWPDMLLRTFEDVGKMTVPLSMILIGSLLADTRVADFKYYSRNLYIWTASLMKLLILPLSLLVFLFLQVPEHLLLIAMLTAGMPSATTTTVYAHRFGADAVFASYGVIHSTILCMLTIPLLYSLLQWVIT</sequence>
<feature type="transmembrane region" description="Helical" evidence="8">
    <location>
        <begin position="275"/>
        <end position="295"/>
    </location>
</feature>
<dbReference type="Proteomes" id="UP000011919">
    <property type="component" value="Unassembled WGS sequence"/>
</dbReference>
<feature type="transmembrane region" description="Helical" evidence="8">
    <location>
        <begin position="87"/>
        <end position="108"/>
    </location>
</feature>
<protein>
    <submittedName>
        <fullName evidence="9">Auxin efflux carrier</fullName>
    </submittedName>
</protein>
<accession>M7NCR3</accession>
<proteinExistence type="inferred from homology"/>
<feature type="transmembrane region" description="Helical" evidence="8">
    <location>
        <begin position="22"/>
        <end position="42"/>
    </location>
</feature>
<reference evidence="9 10" key="1">
    <citation type="journal article" date="2013" name="Genome Announc.">
        <title>Draft Genome Sequence of Bhargavaea cecembensis Strain DSE10T, Isolated from a Deep-Sea Sediment Sample Collected at a Depth of 5,904 m from the Chagos-Laccadive Ridge System in the Indian Ocean.</title>
        <authorList>
            <person name="Shivaji S."/>
            <person name="Ara S."/>
            <person name="Begum Z."/>
            <person name="Ruth M."/>
            <person name="Singh A."/>
            <person name="Kumar Pinnaka A."/>
        </authorList>
    </citation>
    <scope>NUCLEOTIDE SEQUENCE [LARGE SCALE GENOMIC DNA]</scope>
    <source>
        <strain evidence="9 10">DSE10</strain>
    </source>
</reference>
<organism evidence="9 10">
    <name type="scientific">Bhargavaea cecembensis DSE10</name>
    <dbReference type="NCBI Taxonomy" id="1235279"/>
    <lineage>
        <taxon>Bacteria</taxon>
        <taxon>Bacillati</taxon>
        <taxon>Bacillota</taxon>
        <taxon>Bacilli</taxon>
        <taxon>Bacillales</taxon>
        <taxon>Caryophanaceae</taxon>
        <taxon>Bhargavaea</taxon>
    </lineage>
</organism>
<name>M7NCR3_9BACL</name>
<keyword evidence="5 8" id="KW-0812">Transmembrane</keyword>